<dbReference type="InterPro" id="IPR036388">
    <property type="entry name" value="WH-like_DNA-bd_sf"/>
</dbReference>
<dbReference type="Proteomes" id="UP000267081">
    <property type="component" value="Unassembled WGS sequence"/>
</dbReference>
<feature type="compositionally biased region" description="Basic residues" evidence="3">
    <location>
        <begin position="84"/>
        <end position="100"/>
    </location>
</feature>
<evidence type="ECO:0000256" key="1">
    <source>
        <dbReference type="ARBA" id="ARBA00022741"/>
    </source>
</evidence>
<keyword evidence="1" id="KW-0547">Nucleotide-binding</keyword>
<dbReference type="GO" id="GO:0003677">
    <property type="term" value="F:DNA binding"/>
    <property type="evidence" value="ECO:0007669"/>
    <property type="project" value="InterPro"/>
</dbReference>
<feature type="compositionally biased region" description="Low complexity" evidence="3">
    <location>
        <begin position="59"/>
        <end position="75"/>
    </location>
</feature>
<dbReference type="SUPFAM" id="SSF52540">
    <property type="entry name" value="P-loop containing nucleoside triphosphate hydrolases"/>
    <property type="match status" value="1"/>
</dbReference>
<dbReference type="InterPro" id="IPR000792">
    <property type="entry name" value="Tscrpt_reg_LuxR_C"/>
</dbReference>
<dbReference type="CDD" id="cd06170">
    <property type="entry name" value="LuxR_C_like"/>
    <property type="match status" value="1"/>
</dbReference>
<organism evidence="5 6">
    <name type="scientific">Amycolatopsis eburnea</name>
    <dbReference type="NCBI Taxonomy" id="2267691"/>
    <lineage>
        <taxon>Bacteria</taxon>
        <taxon>Bacillati</taxon>
        <taxon>Actinomycetota</taxon>
        <taxon>Actinomycetes</taxon>
        <taxon>Pseudonocardiales</taxon>
        <taxon>Pseudonocardiaceae</taxon>
        <taxon>Amycolatopsis</taxon>
    </lineage>
</organism>
<evidence type="ECO:0000313" key="5">
    <source>
        <dbReference type="EMBL" id="RSD17100.1"/>
    </source>
</evidence>
<dbReference type="InterPro" id="IPR041664">
    <property type="entry name" value="AAA_16"/>
</dbReference>
<dbReference type="PRINTS" id="PR00038">
    <property type="entry name" value="HTHLUXR"/>
</dbReference>
<feature type="domain" description="HTH luxR-type" evidence="4">
    <location>
        <begin position="1104"/>
        <end position="1168"/>
    </location>
</feature>
<dbReference type="EMBL" id="RSEC01000046">
    <property type="protein sequence ID" value="RSD17100.1"/>
    <property type="molecule type" value="Genomic_DNA"/>
</dbReference>
<name>A0A3R9KKK6_9PSEU</name>
<comment type="caution">
    <text evidence="5">The sequence shown here is derived from an EMBL/GenBank/DDBJ whole genome shotgun (WGS) entry which is preliminary data.</text>
</comment>
<evidence type="ECO:0000259" key="4">
    <source>
        <dbReference type="PROSITE" id="PS50043"/>
    </source>
</evidence>
<feature type="region of interest" description="Disordered" evidence="3">
    <location>
        <begin position="610"/>
        <end position="748"/>
    </location>
</feature>
<dbReference type="Pfam" id="PF13191">
    <property type="entry name" value="AAA_16"/>
    <property type="match status" value="1"/>
</dbReference>
<accession>A0A3R9KKK6</accession>
<protein>
    <recommendedName>
        <fullName evidence="4">HTH luxR-type domain-containing protein</fullName>
    </recommendedName>
</protein>
<feature type="compositionally biased region" description="Basic residues" evidence="3">
    <location>
        <begin position="22"/>
        <end position="35"/>
    </location>
</feature>
<feature type="compositionally biased region" description="Basic and acidic residues" evidence="3">
    <location>
        <begin position="101"/>
        <end position="118"/>
    </location>
</feature>
<dbReference type="PANTHER" id="PTHR16305">
    <property type="entry name" value="TESTICULAR SOLUBLE ADENYLYL CYCLASE"/>
    <property type="match status" value="1"/>
</dbReference>
<feature type="region of interest" description="Disordered" evidence="3">
    <location>
        <begin position="1"/>
        <end position="140"/>
    </location>
</feature>
<dbReference type="SUPFAM" id="SSF46894">
    <property type="entry name" value="C-terminal effector domain of the bipartite response regulators"/>
    <property type="match status" value="1"/>
</dbReference>
<dbReference type="PROSITE" id="PS50043">
    <property type="entry name" value="HTH_LUXR_2"/>
    <property type="match status" value="1"/>
</dbReference>
<reference evidence="5 6" key="1">
    <citation type="submission" date="2018-12" db="EMBL/GenBank/DDBJ databases">
        <title>Amycolatopsis eburnea sp. nov. actinomycete associate with arbuscular mycorrhiza fungal spore.</title>
        <authorList>
            <person name="Lumyong S."/>
            <person name="Chaiya L."/>
        </authorList>
    </citation>
    <scope>NUCLEOTIDE SEQUENCE [LARGE SCALE GENOMIC DNA]</scope>
    <source>
        <strain evidence="5 6">GLM-1</strain>
    </source>
</reference>
<evidence type="ECO:0000313" key="6">
    <source>
        <dbReference type="Proteomes" id="UP000267081"/>
    </source>
</evidence>
<keyword evidence="6" id="KW-1185">Reference proteome</keyword>
<evidence type="ECO:0000256" key="2">
    <source>
        <dbReference type="ARBA" id="ARBA00022840"/>
    </source>
</evidence>
<proteinExistence type="predicted"/>
<dbReference type="GO" id="GO:0004016">
    <property type="term" value="F:adenylate cyclase activity"/>
    <property type="evidence" value="ECO:0007669"/>
    <property type="project" value="TreeGrafter"/>
</dbReference>
<sequence length="1168" mass="124082">MGQPDGRHLADDGEPRAAPSRGARRRGRPRRRGAGPRRTLGDGRRARTVARAGRRRAAAYRARAAAARRSAARGAVPGDPSRRALPRRTRRRRTRRPRARQPRDRPGAVDRAADRRAAADQGVPQARAQRPRGARRPLAHPDAKELTRVLFEREAQEAALAGALRQDGGVVAVRGETGTGRTALLRLLGHLATGRGARVLRAGGAPAERDFPFGVVRQLVLPLHGEAALPPLAAKLLQSAAGPGCDDAVTLHGLHVLLVSLAARKPVVVLVDDVRWADEPSLRALAFLAGRLRGTRVLLGVVLPDAPRAPALQELARAAGVRARPLSADGTRRVAAARIGAGLEPAFATACHELTGGRPKELDELLSRAFAQRLTGRAADCVPLRDLGAALRRERLRLLVRREPEVEALARAVVTLGRHAEPELVTRLAGLDAAACAEARALLGDAWLSTAVDGRLVPEPALVRVVEETRSAASTAEAHRAAAALLTAQGFPPEHVAAQLLSVDTLRGDEDIATLRTAAVAAQRRGAPDLAARYLRRALLDVPPGDPGRARLLTELAAAEPDPRAAVRYLVQAAPLLPPGRERAEAVARIPLTAAARGPLVTELVRAVTDPGKPEAAERGPLATHHARAVTDPGEPEAAAREPLATGLAPTVTERHNRETAATPGPLATDLAHTDPRKPKATTAILPTRGPSATDPAPTVTEPHDRETAATPGPLATELARTDPDEPEPAACGTLVTEQTHPTPNDPDLAPRLEARDWFTALEDPGRPAAAAERLRRLPDRPTNPGDRELRAVLLLTATLGGRITADEAARHASLLLDHEPASTVRAGTALRIVPLVLIAAGRPDSVTSWLASAGGPRASTATRVLVDVHQALALLARGRFAEAGEPAQRAFRAADPGSYDVLALPATTLALVADSARSRELARQVLDGLPDADDLAVFAVRRGLQGMLAARENPDAALAQFLDRGRLLDRAGWRNPAIYAWRGSAALLARRLGRIEQARQLAEEHHRHSVAWGAPALVGRSLRVLAALGGRRQAVELLREAVELLDGAPDELEAAKACADLGTCLRETEPEASRRWLARARELAESCGAGRLEAREDGTHAELPRPAAELTAGEATVGRLAAGGRTNTEIAVELSISRRAVEKHLTSLYRKLKIDGRAQLASVLDRR</sequence>
<dbReference type="Gene3D" id="1.10.10.10">
    <property type="entry name" value="Winged helix-like DNA-binding domain superfamily/Winged helix DNA-binding domain"/>
    <property type="match status" value="1"/>
</dbReference>
<dbReference type="PANTHER" id="PTHR16305:SF35">
    <property type="entry name" value="TRANSCRIPTIONAL ACTIVATOR DOMAIN"/>
    <property type="match status" value="1"/>
</dbReference>
<dbReference type="GO" id="GO:0006355">
    <property type="term" value="P:regulation of DNA-templated transcription"/>
    <property type="evidence" value="ECO:0007669"/>
    <property type="project" value="InterPro"/>
</dbReference>
<dbReference type="GO" id="GO:0005737">
    <property type="term" value="C:cytoplasm"/>
    <property type="evidence" value="ECO:0007669"/>
    <property type="project" value="TreeGrafter"/>
</dbReference>
<dbReference type="InterPro" id="IPR016032">
    <property type="entry name" value="Sig_transdc_resp-reg_C-effctor"/>
</dbReference>
<evidence type="ECO:0000256" key="3">
    <source>
        <dbReference type="SAM" id="MobiDB-lite"/>
    </source>
</evidence>
<dbReference type="GO" id="GO:0005524">
    <property type="term" value="F:ATP binding"/>
    <property type="evidence" value="ECO:0007669"/>
    <property type="project" value="UniProtKB-KW"/>
</dbReference>
<dbReference type="AlphaFoldDB" id="A0A3R9KKK6"/>
<feature type="compositionally biased region" description="Basic residues" evidence="3">
    <location>
        <begin position="46"/>
        <end position="58"/>
    </location>
</feature>
<dbReference type="InterPro" id="IPR027417">
    <property type="entry name" value="P-loop_NTPase"/>
</dbReference>
<dbReference type="SMART" id="SM00421">
    <property type="entry name" value="HTH_LUXR"/>
    <property type="match status" value="1"/>
</dbReference>
<feature type="compositionally biased region" description="Basic and acidic residues" evidence="3">
    <location>
        <begin position="1"/>
        <end position="15"/>
    </location>
</feature>
<gene>
    <name evidence="5" type="ORF">EIY87_20050</name>
</gene>
<feature type="compositionally biased region" description="Basic residues" evidence="3">
    <location>
        <begin position="129"/>
        <end position="138"/>
    </location>
</feature>
<keyword evidence="2" id="KW-0067">ATP-binding</keyword>
<dbReference type="Pfam" id="PF00196">
    <property type="entry name" value="GerE"/>
    <property type="match status" value="1"/>
</dbReference>